<dbReference type="AlphaFoldDB" id="A0A1M7IWQ6"/>
<evidence type="ECO:0000313" key="1">
    <source>
        <dbReference type="EMBL" id="SHM45172.1"/>
    </source>
</evidence>
<dbReference type="RefSeq" id="WP_073198782.1">
    <property type="nucleotide sequence ID" value="NZ_FRCZ01000001.1"/>
</dbReference>
<protein>
    <submittedName>
        <fullName evidence="1">Uncharacterized protein</fullName>
    </submittedName>
</protein>
<accession>A0A1M7IWQ6</accession>
<keyword evidence="2" id="KW-1185">Reference proteome</keyword>
<dbReference type="Proteomes" id="UP000184184">
    <property type="component" value="Unassembled WGS sequence"/>
</dbReference>
<gene>
    <name evidence="1" type="ORF">SAMN05216179_0178</name>
</gene>
<organism evidence="1 2">
    <name type="scientific">Gracilibacillus kekensis</name>
    <dbReference type="NCBI Taxonomy" id="1027249"/>
    <lineage>
        <taxon>Bacteria</taxon>
        <taxon>Bacillati</taxon>
        <taxon>Bacillota</taxon>
        <taxon>Bacilli</taxon>
        <taxon>Bacillales</taxon>
        <taxon>Bacillaceae</taxon>
        <taxon>Gracilibacillus</taxon>
    </lineage>
</organism>
<sequence length="119" mass="13761">MDSKNTLRCLCKQRETKELKVEGDLGADPIWCNRCNCNLEIEEVPISLDLKSELIHWMGKYGEWIDWDNDDEIVPNGIKFEDEHNKQGLELTNKLQKELGGDYVVIFSPSSFARRNACK</sequence>
<dbReference type="OrthoDB" id="2084083at2"/>
<name>A0A1M7IWQ6_9BACI</name>
<evidence type="ECO:0000313" key="2">
    <source>
        <dbReference type="Proteomes" id="UP000184184"/>
    </source>
</evidence>
<dbReference type="EMBL" id="FRCZ01000001">
    <property type="protein sequence ID" value="SHM45172.1"/>
    <property type="molecule type" value="Genomic_DNA"/>
</dbReference>
<dbReference type="STRING" id="1027249.SAMN05216179_0178"/>
<reference evidence="1 2" key="1">
    <citation type="submission" date="2016-11" db="EMBL/GenBank/DDBJ databases">
        <authorList>
            <person name="Jaros S."/>
            <person name="Januszkiewicz K."/>
            <person name="Wedrychowicz H."/>
        </authorList>
    </citation>
    <scope>NUCLEOTIDE SEQUENCE [LARGE SCALE GENOMIC DNA]</scope>
    <source>
        <strain evidence="1 2">CGMCC 1.10681</strain>
    </source>
</reference>
<proteinExistence type="predicted"/>